<proteinExistence type="predicted"/>
<name>A0A9D3ZG83_9ROSI</name>
<organism evidence="2 3">
    <name type="scientific">Gossypium stocksii</name>
    <dbReference type="NCBI Taxonomy" id="47602"/>
    <lineage>
        <taxon>Eukaryota</taxon>
        <taxon>Viridiplantae</taxon>
        <taxon>Streptophyta</taxon>
        <taxon>Embryophyta</taxon>
        <taxon>Tracheophyta</taxon>
        <taxon>Spermatophyta</taxon>
        <taxon>Magnoliopsida</taxon>
        <taxon>eudicotyledons</taxon>
        <taxon>Gunneridae</taxon>
        <taxon>Pentapetalae</taxon>
        <taxon>rosids</taxon>
        <taxon>malvids</taxon>
        <taxon>Malvales</taxon>
        <taxon>Malvaceae</taxon>
        <taxon>Malvoideae</taxon>
        <taxon>Gossypium</taxon>
    </lineage>
</organism>
<keyword evidence="3" id="KW-1185">Reference proteome</keyword>
<evidence type="ECO:0000313" key="3">
    <source>
        <dbReference type="Proteomes" id="UP000828251"/>
    </source>
</evidence>
<dbReference type="GO" id="GO:0010073">
    <property type="term" value="P:meristem maintenance"/>
    <property type="evidence" value="ECO:0007669"/>
    <property type="project" value="InterPro"/>
</dbReference>
<sequence>MPLIRLDDKHISNVQLQMRPETDTFYLLCGECAVTLKDVTVQFGLSMDGEVVTRVVGFGNWSATCEQLLGRIEMKWSEENFNYIDNLMSDVERKQYTRAFILRWNNKASHVGIVEELKDI</sequence>
<dbReference type="AlphaFoldDB" id="A0A9D3ZG83"/>
<reference evidence="2 3" key="1">
    <citation type="journal article" date="2021" name="Plant Biotechnol. J.">
        <title>Multi-omics assisted identification of the key and species-specific regulatory components of drought-tolerant mechanisms in Gossypium stocksii.</title>
        <authorList>
            <person name="Yu D."/>
            <person name="Ke L."/>
            <person name="Zhang D."/>
            <person name="Wu Y."/>
            <person name="Sun Y."/>
            <person name="Mei J."/>
            <person name="Sun J."/>
            <person name="Sun Y."/>
        </authorList>
    </citation>
    <scope>NUCLEOTIDE SEQUENCE [LARGE SCALE GENOMIC DNA]</scope>
    <source>
        <strain evidence="3">cv. E1</strain>
        <tissue evidence="2">Leaf</tissue>
    </source>
</reference>
<dbReference type="EMBL" id="JAIQCV010000013">
    <property type="protein sequence ID" value="KAH1032287.1"/>
    <property type="molecule type" value="Genomic_DNA"/>
</dbReference>
<dbReference type="Pfam" id="PF10536">
    <property type="entry name" value="PMD"/>
    <property type="match status" value="1"/>
</dbReference>
<evidence type="ECO:0000259" key="1">
    <source>
        <dbReference type="Pfam" id="PF10536"/>
    </source>
</evidence>
<comment type="caution">
    <text evidence="2">The sequence shown here is derived from an EMBL/GenBank/DDBJ whole genome shotgun (WGS) entry which is preliminary data.</text>
</comment>
<gene>
    <name evidence="2" type="ORF">J1N35_044461</name>
</gene>
<protein>
    <recommendedName>
        <fullName evidence="1">Aminotransferase-like plant mobile domain-containing protein</fullName>
    </recommendedName>
</protein>
<dbReference type="InterPro" id="IPR019557">
    <property type="entry name" value="AminoTfrase-like_pln_mobile"/>
</dbReference>
<dbReference type="PANTHER" id="PTHR46033">
    <property type="entry name" value="PROTEIN MAIN-LIKE 2"/>
    <property type="match status" value="1"/>
</dbReference>
<feature type="domain" description="Aminotransferase-like plant mobile" evidence="1">
    <location>
        <begin position="5"/>
        <end position="104"/>
    </location>
</feature>
<dbReference type="Proteomes" id="UP000828251">
    <property type="component" value="Unassembled WGS sequence"/>
</dbReference>
<dbReference type="PANTHER" id="PTHR46033:SF8">
    <property type="entry name" value="PROTEIN MAINTENANCE OF MERISTEMS-LIKE"/>
    <property type="match status" value="1"/>
</dbReference>
<dbReference type="OrthoDB" id="10522091at2759"/>
<evidence type="ECO:0000313" key="2">
    <source>
        <dbReference type="EMBL" id="KAH1032287.1"/>
    </source>
</evidence>
<dbReference type="InterPro" id="IPR044824">
    <property type="entry name" value="MAIN-like"/>
</dbReference>
<accession>A0A9D3ZG83</accession>